<sequence length="310" mass="35572">MQSGRPIGKGTTRYLMEDEYKAAQVYILLNCPEVKPYIDIYIDQLRSNDPLVNDSQIDIKLESEFSIWFNNFAHDSCNNISNKFIISLVMGPLRSVTSYNGYMVNGYKFQSKSYCASRATMNSGVCIKGSNYSSEESDYYGQLLEVIRLEYPGLPIKRVVLFKCNWFDPTPNVGTKIHSKYKLVDVNHKRSFNRYEPFVLGVQAMQVIYTPYPSLKRDKIDWWAAIKVKARSVIQLPTQENTQPADEPFQQEEMEHTAIIREIDDSTQQLNDPTGDVIEIDDGEENDEDETIIATETDDDDDDDLDVDSE</sequence>
<reference evidence="2" key="1">
    <citation type="journal article" date="2016" name="Nat. Biotechnol.">
        <title>Sequencing wild and cultivated cassava and related species reveals extensive interspecific hybridization and genetic diversity.</title>
        <authorList>
            <person name="Bredeson J.V."/>
            <person name="Lyons J.B."/>
            <person name="Prochnik S.E."/>
            <person name="Wu G.A."/>
            <person name="Ha C.M."/>
            <person name="Edsinger-Gonzales E."/>
            <person name="Grimwood J."/>
            <person name="Schmutz J."/>
            <person name="Rabbi I.Y."/>
            <person name="Egesi C."/>
            <person name="Nauluvula P."/>
            <person name="Lebot V."/>
            <person name="Ndunguru J."/>
            <person name="Mkamilo G."/>
            <person name="Bart R.S."/>
            <person name="Setter T.L."/>
            <person name="Gleadow R.M."/>
            <person name="Kulakow P."/>
            <person name="Ferguson M.E."/>
            <person name="Rounsley S."/>
            <person name="Rokhsar D.S."/>
        </authorList>
    </citation>
    <scope>NUCLEOTIDE SEQUENCE [LARGE SCALE GENOMIC DNA]</scope>
    <source>
        <strain evidence="2">cv. AM560-2</strain>
    </source>
</reference>
<keyword evidence="2" id="KW-1185">Reference proteome</keyword>
<accession>A0ACB7GD00</accession>
<evidence type="ECO:0000313" key="1">
    <source>
        <dbReference type="EMBL" id="KAG8638097.1"/>
    </source>
</evidence>
<comment type="caution">
    <text evidence="1">The sequence shown here is derived from an EMBL/GenBank/DDBJ whole genome shotgun (WGS) entry which is preliminary data.</text>
</comment>
<dbReference type="EMBL" id="CM004401">
    <property type="protein sequence ID" value="KAG8638097.1"/>
    <property type="molecule type" value="Genomic_DNA"/>
</dbReference>
<name>A0ACB7GD00_MANES</name>
<protein>
    <submittedName>
        <fullName evidence="1">Uncharacterized protein</fullName>
    </submittedName>
</protein>
<proteinExistence type="predicted"/>
<organism evidence="1 2">
    <name type="scientific">Manihot esculenta</name>
    <name type="common">Cassava</name>
    <name type="synonym">Jatropha manihot</name>
    <dbReference type="NCBI Taxonomy" id="3983"/>
    <lineage>
        <taxon>Eukaryota</taxon>
        <taxon>Viridiplantae</taxon>
        <taxon>Streptophyta</taxon>
        <taxon>Embryophyta</taxon>
        <taxon>Tracheophyta</taxon>
        <taxon>Spermatophyta</taxon>
        <taxon>Magnoliopsida</taxon>
        <taxon>eudicotyledons</taxon>
        <taxon>Gunneridae</taxon>
        <taxon>Pentapetalae</taxon>
        <taxon>rosids</taxon>
        <taxon>fabids</taxon>
        <taxon>Malpighiales</taxon>
        <taxon>Euphorbiaceae</taxon>
        <taxon>Crotonoideae</taxon>
        <taxon>Manihoteae</taxon>
        <taxon>Manihot</taxon>
    </lineage>
</organism>
<gene>
    <name evidence="1" type="ORF">MANES_15G191830v8</name>
</gene>
<dbReference type="Proteomes" id="UP000091857">
    <property type="component" value="Chromosome 15"/>
</dbReference>
<evidence type="ECO:0000313" key="2">
    <source>
        <dbReference type="Proteomes" id="UP000091857"/>
    </source>
</evidence>